<accession>A0ABU5I7Z2</accession>
<protein>
    <submittedName>
        <fullName evidence="1">ATP-binding protein</fullName>
    </submittedName>
</protein>
<keyword evidence="2" id="KW-1185">Reference proteome</keyword>
<evidence type="ECO:0000313" key="1">
    <source>
        <dbReference type="EMBL" id="MDZ5455204.1"/>
    </source>
</evidence>
<dbReference type="Gene3D" id="3.30.565.10">
    <property type="entry name" value="Histidine kinase-like ATPase, C-terminal domain"/>
    <property type="match status" value="1"/>
</dbReference>
<dbReference type="SUPFAM" id="SSF55874">
    <property type="entry name" value="ATPase domain of HSP90 chaperone/DNA topoisomerase II/histidine kinase"/>
    <property type="match status" value="1"/>
</dbReference>
<keyword evidence="1" id="KW-0547">Nucleotide-binding</keyword>
<dbReference type="EMBL" id="JAXOJX010000001">
    <property type="protein sequence ID" value="MDZ5455204.1"/>
    <property type="molecule type" value="Genomic_DNA"/>
</dbReference>
<sequence>MKVHVQVNEQGALRNGRYAFGNRYTVLSELLQNARRSGASAVHVEYLDVIQRLRFTDDGCGIDDFQKLLSLHESGWDEQLANSEGAFGIGFSKCLYAAKSVSVTSRGMTLAFECADALAQAELEVVPVPETDRRKTVVQLDGVELPHLRVIIGRMVRSFPIPVYFNGEPCERSHALDARPFVKTPIGMVHLAGVETGRPSDLVAVYLQGLLVADAALAGYLSQGEVDVIHLDLQRFAARLPDRTELIDPLEACERIDRRIKRTWRLTLLQHKAVMAPQDFVNRYYEAARCKDLLEVFDDVDVLPRRAYSLVSAYPGVPMREECDYRLVGESHLHRSDIDAGVVRLAAYEPGLEGPNVATLMYAQAASLVLVDLGMLGPNHWVQHGLRDLTREAVTVTAVDVTAEANFRGTYAQAPVRACDHIEIVHGGDKVVIRDKAMFWDGAILYPRGCRDGQVVMQVSDYRTAQDHVDELACGVDEDLLARFMRKLRCPDPVALLQCVLEEICWTDYPQLSGRRFRLIIGSSDATLTVSQA</sequence>
<dbReference type="Proteomes" id="UP001293718">
    <property type="component" value="Unassembled WGS sequence"/>
</dbReference>
<keyword evidence="1" id="KW-0067">ATP-binding</keyword>
<reference evidence="1 2" key="1">
    <citation type="submission" date="2023-11" db="EMBL/GenBank/DDBJ databases">
        <title>Draft genome of Azohydromonas lata strain H1 (DSM1123), a polyhydroxyalkanoate producer.</title>
        <authorList>
            <person name="Traversa D."/>
            <person name="D'Addabbo P."/>
            <person name="Pazzani C."/>
            <person name="Manzari C."/>
            <person name="Chiara M."/>
            <person name="Scrascia M."/>
        </authorList>
    </citation>
    <scope>NUCLEOTIDE SEQUENCE [LARGE SCALE GENOMIC DNA]</scope>
    <source>
        <strain evidence="1 2">H1</strain>
        <plasmid evidence="1">unnamed</plasmid>
    </source>
</reference>
<comment type="caution">
    <text evidence="1">The sequence shown here is derived from an EMBL/GenBank/DDBJ whole genome shotgun (WGS) entry which is preliminary data.</text>
</comment>
<dbReference type="Pfam" id="PF13589">
    <property type="entry name" value="HATPase_c_3"/>
    <property type="match status" value="1"/>
</dbReference>
<evidence type="ECO:0000313" key="2">
    <source>
        <dbReference type="Proteomes" id="UP001293718"/>
    </source>
</evidence>
<dbReference type="GO" id="GO:0005524">
    <property type="term" value="F:ATP binding"/>
    <property type="evidence" value="ECO:0007669"/>
    <property type="project" value="UniProtKB-KW"/>
</dbReference>
<organism evidence="1 2">
    <name type="scientific">Azohydromonas lata</name>
    <dbReference type="NCBI Taxonomy" id="45677"/>
    <lineage>
        <taxon>Bacteria</taxon>
        <taxon>Pseudomonadati</taxon>
        <taxon>Pseudomonadota</taxon>
        <taxon>Betaproteobacteria</taxon>
        <taxon>Burkholderiales</taxon>
        <taxon>Sphaerotilaceae</taxon>
        <taxon>Azohydromonas</taxon>
    </lineage>
</organism>
<dbReference type="RefSeq" id="WP_322463901.1">
    <property type="nucleotide sequence ID" value="NZ_JAXOJX010000001.1"/>
</dbReference>
<keyword evidence="1" id="KW-0614">Plasmid</keyword>
<gene>
    <name evidence="1" type="ORF">SM757_01325</name>
</gene>
<proteinExistence type="predicted"/>
<geneLocation type="plasmid" evidence="1">
    <name>unnamed</name>
</geneLocation>
<name>A0ABU5I7Z2_9BURK</name>
<dbReference type="InterPro" id="IPR036890">
    <property type="entry name" value="HATPase_C_sf"/>
</dbReference>